<keyword evidence="5" id="KW-0769">Symport</keyword>
<feature type="transmembrane region" description="Helical" evidence="5">
    <location>
        <begin position="104"/>
        <end position="125"/>
    </location>
</feature>
<dbReference type="InterPro" id="IPR014729">
    <property type="entry name" value="Rossmann-like_a/b/a_fold"/>
</dbReference>
<feature type="transmembrane region" description="Helical" evidence="5">
    <location>
        <begin position="165"/>
        <end position="182"/>
    </location>
</feature>
<comment type="similarity">
    <text evidence="5">Belongs to the NRAMP family.</text>
</comment>
<feature type="transmembrane region" description="Helical" evidence="5">
    <location>
        <begin position="293"/>
        <end position="319"/>
    </location>
</feature>
<evidence type="ECO:0000256" key="1">
    <source>
        <dbReference type="ARBA" id="ARBA00004141"/>
    </source>
</evidence>
<dbReference type="Pfam" id="PF01566">
    <property type="entry name" value="Nramp"/>
    <property type="match status" value="1"/>
</dbReference>
<feature type="transmembrane region" description="Helical" evidence="5">
    <location>
        <begin position="131"/>
        <end position="153"/>
    </location>
</feature>
<organism evidence="7 8">
    <name type="scientific">Desulfomonile tiedjei (strain ATCC 49306 / DSM 6799 / DCB-1)</name>
    <dbReference type="NCBI Taxonomy" id="706587"/>
    <lineage>
        <taxon>Bacteria</taxon>
        <taxon>Pseudomonadati</taxon>
        <taxon>Thermodesulfobacteriota</taxon>
        <taxon>Desulfomonilia</taxon>
        <taxon>Desulfomonilales</taxon>
        <taxon>Desulfomonilaceae</taxon>
        <taxon>Desulfomonile</taxon>
    </lineage>
</organism>
<feature type="domain" description="UspA" evidence="6">
    <location>
        <begin position="495"/>
        <end position="629"/>
    </location>
</feature>
<dbReference type="HAMAP" id="MF_00221">
    <property type="entry name" value="NRAMP"/>
    <property type="match status" value="1"/>
</dbReference>
<feature type="transmembrane region" description="Helical" evidence="5">
    <location>
        <begin position="438"/>
        <end position="459"/>
    </location>
</feature>
<keyword evidence="5" id="KW-1003">Cell membrane</keyword>
<dbReference type="EMBL" id="CP003360">
    <property type="protein sequence ID" value="AFM24635.1"/>
    <property type="molecule type" value="Genomic_DNA"/>
</dbReference>
<dbReference type="Gene3D" id="3.40.50.620">
    <property type="entry name" value="HUPs"/>
    <property type="match status" value="1"/>
</dbReference>
<dbReference type="HOGENOM" id="CLU_020088_2_0_7"/>
<evidence type="ECO:0000259" key="6">
    <source>
        <dbReference type="Pfam" id="PF00582"/>
    </source>
</evidence>
<evidence type="ECO:0000256" key="3">
    <source>
        <dbReference type="ARBA" id="ARBA00022989"/>
    </source>
</evidence>
<dbReference type="NCBIfam" id="NF001923">
    <property type="entry name" value="PRK00701.1"/>
    <property type="match status" value="1"/>
</dbReference>
<gene>
    <name evidence="5" type="primary">mntH</name>
    <name evidence="7" type="ordered locus">Desti_1927</name>
</gene>
<feature type="transmembrane region" description="Helical" evidence="5">
    <location>
        <begin position="61"/>
        <end position="84"/>
    </location>
</feature>
<dbReference type="NCBIfam" id="TIGR01197">
    <property type="entry name" value="nramp"/>
    <property type="match status" value="1"/>
</dbReference>
<dbReference type="PRINTS" id="PR00447">
    <property type="entry name" value="NATRESASSCMP"/>
</dbReference>
<dbReference type="GO" id="GO:0015086">
    <property type="term" value="F:cadmium ion transmembrane transporter activity"/>
    <property type="evidence" value="ECO:0007669"/>
    <property type="project" value="TreeGrafter"/>
</dbReference>
<dbReference type="OrthoDB" id="9787548at2"/>
<keyword evidence="4 5" id="KW-0472">Membrane</keyword>
<comment type="function">
    <text evidence="5">H(+)-stimulated, divalent metal cation uptake system.</text>
</comment>
<dbReference type="NCBIfam" id="NF037982">
    <property type="entry name" value="Nramp_1"/>
    <property type="match status" value="1"/>
</dbReference>
<accession>I4C4Z4</accession>
<dbReference type="KEGG" id="dti:Desti_1927"/>
<dbReference type="PANTHER" id="PTHR11706:SF101">
    <property type="entry name" value="MANGANESE TRANSPORTER SMF1"/>
    <property type="match status" value="1"/>
</dbReference>
<keyword evidence="2 5" id="KW-0812">Transmembrane</keyword>
<dbReference type="GO" id="GO:0046872">
    <property type="term" value="F:metal ion binding"/>
    <property type="evidence" value="ECO:0007669"/>
    <property type="project" value="UniProtKB-UniRule"/>
</dbReference>
<dbReference type="GO" id="GO:0015293">
    <property type="term" value="F:symporter activity"/>
    <property type="evidence" value="ECO:0007669"/>
    <property type="project" value="UniProtKB-UniRule"/>
</dbReference>
<keyword evidence="5" id="KW-0997">Cell inner membrane</keyword>
<feature type="transmembrane region" description="Helical" evidence="5">
    <location>
        <begin position="406"/>
        <end position="423"/>
    </location>
</feature>
<dbReference type="STRING" id="706587.Desti_1927"/>
<dbReference type="InterPro" id="IPR001046">
    <property type="entry name" value="NRAMP_fam"/>
</dbReference>
<reference evidence="8" key="1">
    <citation type="submission" date="2012-06" db="EMBL/GenBank/DDBJ databases">
        <title>Complete sequence of chromosome of Desulfomonile tiedjei DSM 6799.</title>
        <authorList>
            <person name="Lucas S."/>
            <person name="Copeland A."/>
            <person name="Lapidus A."/>
            <person name="Glavina del Rio T."/>
            <person name="Dalin E."/>
            <person name="Tice H."/>
            <person name="Bruce D."/>
            <person name="Goodwin L."/>
            <person name="Pitluck S."/>
            <person name="Peters L."/>
            <person name="Ovchinnikova G."/>
            <person name="Zeytun A."/>
            <person name="Lu M."/>
            <person name="Kyrpides N."/>
            <person name="Mavromatis K."/>
            <person name="Ivanova N."/>
            <person name="Brettin T."/>
            <person name="Detter J.C."/>
            <person name="Han C."/>
            <person name="Larimer F."/>
            <person name="Land M."/>
            <person name="Hauser L."/>
            <person name="Markowitz V."/>
            <person name="Cheng J.-F."/>
            <person name="Hugenholtz P."/>
            <person name="Woyke T."/>
            <person name="Wu D."/>
            <person name="Spring S."/>
            <person name="Schroeder M."/>
            <person name="Brambilla E."/>
            <person name="Klenk H.-P."/>
            <person name="Eisen J.A."/>
        </authorList>
    </citation>
    <scope>NUCLEOTIDE SEQUENCE [LARGE SCALE GENOMIC DNA]</scope>
    <source>
        <strain evidence="8">ATCC 49306 / DSM 6799 / DCB-1</strain>
    </source>
</reference>
<dbReference type="PATRIC" id="fig|706587.4.peg.2216"/>
<dbReference type="Proteomes" id="UP000006055">
    <property type="component" value="Chromosome"/>
</dbReference>
<sequence length="629" mass="68811">MAKSGVSLSEVHRTVDIPKGASIFKRMFAFFGPAYLVSVGYMDPGNWATDLEGGARFGYTLIWVLLMSNAMAVLLQTLSARLGIVAGRDLAQACRDTYPRSVNYCLWILAEIAIAACDLAEVLGTTIGLNLLFGIPLFWGVIITGFDTLLFLAIQRFGVRKFESLILFLITIVGLCFVFEVVRSGPAWGEVAKGFVPSIPEGALYVAIGIIGATVMPHNLYLHSALVQTRAYDTSPEGKRQACRFNLIDSTLALNAAFFVNAAILIVSAATFYRNGIVVSELQQAHSLLSPLLGTALAGFAFALALLAAGQASTITGTLAGQIVMEGYLHFKIRPFLRRLLTRMVAVVPAALTILFMGEAGTYKLLILSQVILSLQLPFAIIPLIHFTNNESMMGEFANNNWVKTIAWIVATIIVGLNAKLVIDQLSEWIASSPEPVWIYVVVLPIVAGIFLLLAYVALRPFVRFPGREEIPAWKKLSHLIRSPEYDLDLEVPRYKRIGVAVAHTDDDKKVLSHALLLARQHDATLCLFHVVEGAGGVVFGSDAYDKEARQDEQYLKRLAESLGYRGVEVEFFLGFGVVTSELVRLVQEQHIDVLLMAGHGHRGISDILFGSTISPVRHGLDIPIVIVR</sequence>
<evidence type="ECO:0000313" key="8">
    <source>
        <dbReference type="Proteomes" id="UP000006055"/>
    </source>
</evidence>
<dbReference type="GO" id="GO:0034755">
    <property type="term" value="P:iron ion transmembrane transport"/>
    <property type="evidence" value="ECO:0007669"/>
    <property type="project" value="TreeGrafter"/>
</dbReference>
<dbReference type="GO" id="GO:0005384">
    <property type="term" value="F:manganese ion transmembrane transporter activity"/>
    <property type="evidence" value="ECO:0007669"/>
    <property type="project" value="TreeGrafter"/>
</dbReference>
<feature type="transmembrane region" description="Helical" evidence="5">
    <location>
        <begin position="363"/>
        <end position="385"/>
    </location>
</feature>
<comment type="caution">
    <text evidence="5">Lacks conserved residue(s) required for the propagation of feature annotation.</text>
</comment>
<evidence type="ECO:0000313" key="7">
    <source>
        <dbReference type="EMBL" id="AFM24635.1"/>
    </source>
</evidence>
<comment type="subcellular location">
    <subcellularLocation>
        <location evidence="5">Cell inner membrane</location>
        <topology evidence="5">Multi-pass membrane protein</topology>
    </subcellularLocation>
    <subcellularLocation>
        <location evidence="1">Membrane</location>
        <topology evidence="1">Multi-pass membrane protein</topology>
    </subcellularLocation>
</comment>
<evidence type="ECO:0000256" key="2">
    <source>
        <dbReference type="ARBA" id="ARBA00022692"/>
    </source>
</evidence>
<dbReference type="Pfam" id="PF00582">
    <property type="entry name" value="Usp"/>
    <property type="match status" value="1"/>
</dbReference>
<feature type="transmembrane region" description="Helical" evidence="5">
    <location>
        <begin position="23"/>
        <end position="41"/>
    </location>
</feature>
<feature type="transmembrane region" description="Helical" evidence="5">
    <location>
        <begin position="340"/>
        <end position="357"/>
    </location>
</feature>
<dbReference type="RefSeq" id="WP_014809780.1">
    <property type="nucleotide sequence ID" value="NC_018025.1"/>
</dbReference>
<feature type="transmembrane region" description="Helical" evidence="5">
    <location>
        <begin position="252"/>
        <end position="273"/>
    </location>
</feature>
<dbReference type="eggNOG" id="COG0589">
    <property type="taxonomic scope" value="Bacteria"/>
</dbReference>
<dbReference type="InterPro" id="IPR006016">
    <property type="entry name" value="UspA"/>
</dbReference>
<dbReference type="eggNOG" id="COG1914">
    <property type="taxonomic scope" value="Bacteria"/>
</dbReference>
<dbReference type="GO" id="GO:0005886">
    <property type="term" value="C:plasma membrane"/>
    <property type="evidence" value="ECO:0007669"/>
    <property type="project" value="UniProtKB-SubCell"/>
</dbReference>
<name>I4C4Z4_DESTA</name>
<dbReference type="CDD" id="cd00293">
    <property type="entry name" value="USP-like"/>
    <property type="match status" value="1"/>
</dbReference>
<proteinExistence type="inferred from homology"/>
<protein>
    <recommendedName>
        <fullName evidence="5">Divalent metal cation transporter MntH</fullName>
    </recommendedName>
</protein>
<dbReference type="AlphaFoldDB" id="I4C4Z4"/>
<feature type="transmembrane region" description="Helical" evidence="5">
    <location>
        <begin position="202"/>
        <end position="222"/>
    </location>
</feature>
<evidence type="ECO:0000256" key="4">
    <source>
        <dbReference type="ARBA" id="ARBA00023136"/>
    </source>
</evidence>
<evidence type="ECO:0000256" key="5">
    <source>
        <dbReference type="HAMAP-Rule" id="MF_00221"/>
    </source>
</evidence>
<keyword evidence="5" id="KW-0813">Transport</keyword>
<keyword evidence="5" id="KW-0406">Ion transport</keyword>
<dbReference type="SUPFAM" id="SSF52402">
    <property type="entry name" value="Adenine nucleotide alpha hydrolases-like"/>
    <property type="match status" value="1"/>
</dbReference>
<keyword evidence="8" id="KW-1185">Reference proteome</keyword>
<dbReference type="PANTHER" id="PTHR11706">
    <property type="entry name" value="SOLUTE CARRIER PROTEIN FAMILY 11 MEMBER"/>
    <property type="match status" value="1"/>
</dbReference>
<keyword evidence="3 5" id="KW-1133">Transmembrane helix</keyword>